<dbReference type="EC" id="2.8.2.-" evidence="9"/>
<name>A0A8J1UB56_OWEFU</name>
<keyword evidence="9" id="KW-0735">Signal-anchor</keyword>
<dbReference type="AlphaFoldDB" id="A0A8J1UB56"/>
<keyword evidence="4 9" id="KW-0812">Transmembrane</keyword>
<keyword evidence="9" id="KW-0119">Carbohydrate metabolism</keyword>
<evidence type="ECO:0000313" key="11">
    <source>
        <dbReference type="Proteomes" id="UP000749559"/>
    </source>
</evidence>
<dbReference type="GO" id="GO:0000139">
    <property type="term" value="C:Golgi membrane"/>
    <property type="evidence" value="ECO:0007669"/>
    <property type="project" value="UniProtKB-SubCell"/>
</dbReference>
<feature type="transmembrane region" description="Helical" evidence="9">
    <location>
        <begin position="12"/>
        <end position="32"/>
    </location>
</feature>
<dbReference type="InterPro" id="IPR005331">
    <property type="entry name" value="Sulfotransferase"/>
</dbReference>
<evidence type="ECO:0000256" key="6">
    <source>
        <dbReference type="ARBA" id="ARBA00023034"/>
    </source>
</evidence>
<dbReference type="OrthoDB" id="2019940at2759"/>
<keyword evidence="6 9" id="KW-0333">Golgi apparatus</keyword>
<keyword evidence="11" id="KW-1185">Reference proteome</keyword>
<accession>A0A8J1UB56</accession>
<dbReference type="GO" id="GO:0008146">
    <property type="term" value="F:sulfotransferase activity"/>
    <property type="evidence" value="ECO:0007669"/>
    <property type="project" value="InterPro"/>
</dbReference>
<keyword evidence="3 9" id="KW-0808">Transferase</keyword>
<comment type="caution">
    <text evidence="10">The sequence shown here is derived from an EMBL/GenBank/DDBJ whole genome shotgun (WGS) entry which is preliminary data.</text>
</comment>
<dbReference type="EMBL" id="CAIIXF020000004">
    <property type="protein sequence ID" value="CAH1781341.1"/>
    <property type="molecule type" value="Genomic_DNA"/>
</dbReference>
<dbReference type="GO" id="GO:0016051">
    <property type="term" value="P:carbohydrate biosynthetic process"/>
    <property type="evidence" value="ECO:0007669"/>
    <property type="project" value="InterPro"/>
</dbReference>
<organism evidence="10 11">
    <name type="scientific">Owenia fusiformis</name>
    <name type="common">Polychaete worm</name>
    <dbReference type="NCBI Taxonomy" id="6347"/>
    <lineage>
        <taxon>Eukaryota</taxon>
        <taxon>Metazoa</taxon>
        <taxon>Spiralia</taxon>
        <taxon>Lophotrochozoa</taxon>
        <taxon>Annelida</taxon>
        <taxon>Polychaeta</taxon>
        <taxon>Sedentaria</taxon>
        <taxon>Canalipalpata</taxon>
        <taxon>Sabellida</taxon>
        <taxon>Oweniida</taxon>
        <taxon>Oweniidae</taxon>
        <taxon>Owenia</taxon>
    </lineage>
</organism>
<reference evidence="10" key="1">
    <citation type="submission" date="2022-03" db="EMBL/GenBank/DDBJ databases">
        <authorList>
            <person name="Martin C."/>
        </authorList>
    </citation>
    <scope>NUCLEOTIDE SEQUENCE</scope>
</reference>
<comment type="similarity">
    <text evidence="2 9">Belongs to the sulfotransferase 2 family.</text>
</comment>
<dbReference type="PANTHER" id="PTHR12137">
    <property type="entry name" value="CARBOHYDRATE SULFOTRANSFERASE"/>
    <property type="match status" value="1"/>
</dbReference>
<dbReference type="Proteomes" id="UP000749559">
    <property type="component" value="Unassembled WGS sequence"/>
</dbReference>
<proteinExistence type="inferred from homology"/>
<evidence type="ECO:0000256" key="2">
    <source>
        <dbReference type="ARBA" id="ARBA00006339"/>
    </source>
</evidence>
<evidence type="ECO:0000256" key="7">
    <source>
        <dbReference type="ARBA" id="ARBA00023136"/>
    </source>
</evidence>
<gene>
    <name evidence="10" type="ORF">OFUS_LOCUS7929</name>
</gene>
<keyword evidence="5 9" id="KW-1133">Transmembrane helix</keyword>
<evidence type="ECO:0000256" key="1">
    <source>
        <dbReference type="ARBA" id="ARBA00004323"/>
    </source>
</evidence>
<dbReference type="PANTHER" id="PTHR12137:SF54">
    <property type="entry name" value="CARBOHYDRATE SULFOTRANSFERASE"/>
    <property type="match status" value="1"/>
</dbReference>
<dbReference type="Pfam" id="PF03567">
    <property type="entry name" value="Sulfotransfer_2"/>
    <property type="match status" value="1"/>
</dbReference>
<evidence type="ECO:0000256" key="3">
    <source>
        <dbReference type="ARBA" id="ARBA00022679"/>
    </source>
</evidence>
<evidence type="ECO:0000256" key="4">
    <source>
        <dbReference type="ARBA" id="ARBA00022692"/>
    </source>
</evidence>
<evidence type="ECO:0000256" key="9">
    <source>
        <dbReference type="RuleBase" id="RU364020"/>
    </source>
</evidence>
<keyword evidence="8 9" id="KW-0325">Glycoprotein</keyword>
<evidence type="ECO:0000256" key="8">
    <source>
        <dbReference type="ARBA" id="ARBA00023180"/>
    </source>
</evidence>
<keyword evidence="7 9" id="KW-0472">Membrane</keyword>
<dbReference type="InterPro" id="IPR018011">
    <property type="entry name" value="Carb_sulfotrans_8-10"/>
</dbReference>
<comment type="subcellular location">
    <subcellularLocation>
        <location evidence="1 9">Golgi apparatus membrane</location>
        <topology evidence="1 9">Single-pass type II membrane protein</topology>
    </subcellularLocation>
</comment>
<evidence type="ECO:0000313" key="10">
    <source>
        <dbReference type="EMBL" id="CAH1781341.1"/>
    </source>
</evidence>
<protein>
    <recommendedName>
        <fullName evidence="9">Carbohydrate sulfotransferase</fullName>
        <ecNumber evidence="9">2.8.2.-</ecNumber>
    </recommendedName>
</protein>
<evidence type="ECO:0000256" key="5">
    <source>
        <dbReference type="ARBA" id="ARBA00022989"/>
    </source>
</evidence>
<sequence>MYKYSTLRAHFWKTVTTQYFVFLMLGLIYWRYLLKNNAPVEIQQIYSQFEDTSFEESTDENNSSSANESYCKWDIFPRLRKVFNTRRQHLKDACAKLNSERQNKTYGFLFVDDAHKLLICPVAKIGCSFWKAVLLILSHRTGEKNPLDVLTGVHSKEYPQLRLDPPDVQKRKMDTYTKVIFTRDPLSRLYSAYQDKFVNFNTLFWNMYGKLAVRLFRENATRKSLSNGHDVTFEEFLRLVVLNSEMDKINSHWVSVEQSCHPCDVDYDVIGHMETFDKDAKYVLCTSGMQNIIQLPSEDKTANILKNVRRDTFRALSLKSTLLKVFGTEKEFLDRLVSNFMQHGYINSPVTIPLNSTSKDTFALLEKHVKLEAKHPYKLLASKHDPSKDIPRDLLDKVMDLYKFDYELFGYKRQ</sequence>